<protein>
    <submittedName>
        <fullName evidence="1">Uncharacterized protein</fullName>
    </submittedName>
</protein>
<name>A0A9Q3D5U6_9BASI</name>
<dbReference type="AlphaFoldDB" id="A0A9Q3D5U6"/>
<dbReference type="EMBL" id="AVOT02012521">
    <property type="protein sequence ID" value="MBW0494327.1"/>
    <property type="molecule type" value="Genomic_DNA"/>
</dbReference>
<evidence type="ECO:0000313" key="1">
    <source>
        <dbReference type="EMBL" id="MBW0494327.1"/>
    </source>
</evidence>
<organism evidence="1 2">
    <name type="scientific">Austropuccinia psidii MF-1</name>
    <dbReference type="NCBI Taxonomy" id="1389203"/>
    <lineage>
        <taxon>Eukaryota</taxon>
        <taxon>Fungi</taxon>
        <taxon>Dikarya</taxon>
        <taxon>Basidiomycota</taxon>
        <taxon>Pucciniomycotina</taxon>
        <taxon>Pucciniomycetes</taxon>
        <taxon>Pucciniales</taxon>
        <taxon>Sphaerophragmiaceae</taxon>
        <taxon>Austropuccinia</taxon>
    </lineage>
</organism>
<reference evidence="1" key="1">
    <citation type="submission" date="2021-03" db="EMBL/GenBank/DDBJ databases">
        <title>Draft genome sequence of rust myrtle Austropuccinia psidii MF-1, a brazilian biotype.</title>
        <authorList>
            <person name="Quecine M.C."/>
            <person name="Pachon D.M.R."/>
            <person name="Bonatelli M.L."/>
            <person name="Correr F.H."/>
            <person name="Franceschini L.M."/>
            <person name="Leite T.F."/>
            <person name="Margarido G.R.A."/>
            <person name="Almeida C.A."/>
            <person name="Ferrarezi J.A."/>
            <person name="Labate C.A."/>
        </authorList>
    </citation>
    <scope>NUCLEOTIDE SEQUENCE</scope>
    <source>
        <strain evidence="1">MF-1</strain>
    </source>
</reference>
<proteinExistence type="predicted"/>
<sequence>MPTYTIENTLTRRKLSQAVVPVISTCRGITGSGIYHFPPAHNRPNATVPFKRARMMRDTQQSAYCIPTPAIFHTVVFETHSMGISIYQIE</sequence>
<keyword evidence="2" id="KW-1185">Reference proteome</keyword>
<evidence type="ECO:0000313" key="2">
    <source>
        <dbReference type="Proteomes" id="UP000765509"/>
    </source>
</evidence>
<comment type="caution">
    <text evidence="1">The sequence shown here is derived from an EMBL/GenBank/DDBJ whole genome shotgun (WGS) entry which is preliminary data.</text>
</comment>
<dbReference type="Proteomes" id="UP000765509">
    <property type="component" value="Unassembled WGS sequence"/>
</dbReference>
<accession>A0A9Q3D5U6</accession>
<gene>
    <name evidence="1" type="ORF">O181_034042</name>
</gene>